<comment type="domain">
    <text evidence="6">The N-terminal region contains the highly conserved SGGXDS motif, predicted to be a P-loop motif involved in ATP binding.</text>
</comment>
<evidence type="ECO:0000313" key="8">
    <source>
        <dbReference type="EMBL" id="PQO26145.1"/>
    </source>
</evidence>
<dbReference type="EC" id="6.3.4.19" evidence="6"/>
<dbReference type="GO" id="GO:0005524">
    <property type="term" value="F:ATP binding"/>
    <property type="evidence" value="ECO:0007669"/>
    <property type="project" value="UniProtKB-UniRule"/>
</dbReference>
<accession>A0A2S8F1T6</accession>
<comment type="similarity">
    <text evidence="6">Belongs to the tRNA(Ile)-lysidine synthase family.</text>
</comment>
<dbReference type="PANTHER" id="PTHR43033">
    <property type="entry name" value="TRNA(ILE)-LYSIDINE SYNTHASE-RELATED"/>
    <property type="match status" value="1"/>
</dbReference>
<evidence type="ECO:0000256" key="5">
    <source>
        <dbReference type="ARBA" id="ARBA00048539"/>
    </source>
</evidence>
<organism evidence="8 9">
    <name type="scientific">Blastopirellula marina</name>
    <dbReference type="NCBI Taxonomy" id="124"/>
    <lineage>
        <taxon>Bacteria</taxon>
        <taxon>Pseudomonadati</taxon>
        <taxon>Planctomycetota</taxon>
        <taxon>Planctomycetia</taxon>
        <taxon>Pirellulales</taxon>
        <taxon>Pirellulaceae</taxon>
        <taxon>Blastopirellula</taxon>
    </lineage>
</organism>
<dbReference type="InterPro" id="IPR012795">
    <property type="entry name" value="tRNA_Ile_lys_synt_N"/>
</dbReference>
<comment type="catalytic activity">
    <reaction evidence="5 6">
        <text>cytidine(34) in tRNA(Ile2) + L-lysine + ATP = lysidine(34) in tRNA(Ile2) + AMP + diphosphate + H(+)</text>
        <dbReference type="Rhea" id="RHEA:43744"/>
        <dbReference type="Rhea" id="RHEA-COMP:10625"/>
        <dbReference type="Rhea" id="RHEA-COMP:10670"/>
        <dbReference type="ChEBI" id="CHEBI:15378"/>
        <dbReference type="ChEBI" id="CHEBI:30616"/>
        <dbReference type="ChEBI" id="CHEBI:32551"/>
        <dbReference type="ChEBI" id="CHEBI:33019"/>
        <dbReference type="ChEBI" id="CHEBI:82748"/>
        <dbReference type="ChEBI" id="CHEBI:83665"/>
        <dbReference type="ChEBI" id="CHEBI:456215"/>
        <dbReference type="EC" id="6.3.4.19"/>
    </reaction>
</comment>
<dbReference type="CDD" id="cd01992">
    <property type="entry name" value="TilS_N"/>
    <property type="match status" value="1"/>
</dbReference>
<dbReference type="HAMAP" id="MF_01161">
    <property type="entry name" value="tRNA_Ile_lys_synt"/>
    <property type="match status" value="1"/>
</dbReference>
<dbReference type="GO" id="GO:0005737">
    <property type="term" value="C:cytoplasm"/>
    <property type="evidence" value="ECO:0007669"/>
    <property type="project" value="UniProtKB-SubCell"/>
</dbReference>
<dbReference type="GO" id="GO:0032267">
    <property type="term" value="F:tRNA(Ile)-lysidine synthase activity"/>
    <property type="evidence" value="ECO:0007669"/>
    <property type="project" value="UniProtKB-EC"/>
</dbReference>
<reference evidence="8 9" key="1">
    <citation type="submission" date="2018-02" db="EMBL/GenBank/DDBJ databases">
        <title>Comparative genomes isolates from brazilian mangrove.</title>
        <authorList>
            <person name="Araujo J.E."/>
            <person name="Taketani R.G."/>
            <person name="Silva M.C.P."/>
            <person name="Loureco M.V."/>
            <person name="Andreote F.D."/>
        </authorList>
    </citation>
    <scope>NUCLEOTIDE SEQUENCE [LARGE SCALE GENOMIC DNA]</scope>
    <source>
        <strain evidence="8 9">HEX-2 MGV</strain>
    </source>
</reference>
<keyword evidence="2 6" id="KW-0819">tRNA processing</keyword>
<sequence>MRTMVVRLTRSRYINRVPRRREAFIFFLRESILIISNLVAFRLPNPQVMSTFPQRFLESWPPEAWHGRVTLVAVSGGADSMALLRVMSDSVDPTGRSKLHVVHVNHGLRGLASDDDQRFVVDSAKSLGLSVHTLSLSAEALSPERTADGLEAAAREARYDFFQEVAQKVEARYLVTAHHQDDQIETVLHRILRGTGIAGLKGIAQARQWLPGVGLVRPLLPFTRNEIIDYLNSISQPWREDATNASHDFTRNKIRNDLLPKLREAFGDQVDQSIYRLSQQATECQAVIDDLVDKLMEDVITIANSSAVHIDLSKLKGARPYLVRELLVRVWREQQWPRQDMTQLHWQKLSELAFGQTDAVADVLPGAIRAVREADVLILKR</sequence>
<dbReference type="PANTHER" id="PTHR43033:SF1">
    <property type="entry name" value="TRNA(ILE)-LYSIDINE SYNTHASE-RELATED"/>
    <property type="match status" value="1"/>
</dbReference>
<gene>
    <name evidence="6 8" type="primary">tilS</name>
    <name evidence="8" type="ORF">C5Y96_22120</name>
</gene>
<dbReference type="InterPro" id="IPR011063">
    <property type="entry name" value="TilS/TtcA_N"/>
</dbReference>
<dbReference type="EMBL" id="PUIA01000069">
    <property type="protein sequence ID" value="PQO26145.1"/>
    <property type="molecule type" value="Genomic_DNA"/>
</dbReference>
<keyword evidence="3 6" id="KW-0547">Nucleotide-binding</keyword>
<keyword evidence="6" id="KW-0963">Cytoplasm</keyword>
<evidence type="ECO:0000256" key="3">
    <source>
        <dbReference type="ARBA" id="ARBA00022741"/>
    </source>
</evidence>
<comment type="subcellular location">
    <subcellularLocation>
        <location evidence="6">Cytoplasm</location>
    </subcellularLocation>
</comment>
<feature type="domain" description="tRNA(Ile)-lysidine/2-thiocytidine synthase N-terminal" evidence="7">
    <location>
        <begin position="70"/>
        <end position="256"/>
    </location>
</feature>
<dbReference type="AlphaFoldDB" id="A0A2S8F1T6"/>
<dbReference type="InterPro" id="IPR012094">
    <property type="entry name" value="tRNA_Ile_lys_synt"/>
</dbReference>
<protein>
    <recommendedName>
        <fullName evidence="6">tRNA(Ile)-lysidine synthase</fullName>
        <ecNumber evidence="6">6.3.4.19</ecNumber>
    </recommendedName>
    <alternativeName>
        <fullName evidence="6">tRNA(Ile)-2-lysyl-cytidine synthase</fullName>
    </alternativeName>
    <alternativeName>
        <fullName evidence="6">tRNA(Ile)-lysidine synthetase</fullName>
    </alternativeName>
</protein>
<keyword evidence="1 6" id="KW-0436">Ligase</keyword>
<evidence type="ECO:0000256" key="4">
    <source>
        <dbReference type="ARBA" id="ARBA00022840"/>
    </source>
</evidence>
<keyword evidence="4 6" id="KW-0067">ATP-binding</keyword>
<dbReference type="NCBIfam" id="TIGR02432">
    <property type="entry name" value="lysidine_TilS_N"/>
    <property type="match status" value="1"/>
</dbReference>
<proteinExistence type="inferred from homology"/>
<evidence type="ECO:0000256" key="6">
    <source>
        <dbReference type="HAMAP-Rule" id="MF_01161"/>
    </source>
</evidence>
<comment type="function">
    <text evidence="6">Ligates lysine onto the cytidine present at position 34 of the AUA codon-specific tRNA(Ile) that contains the anticodon CAU, in an ATP-dependent manner. Cytidine is converted to lysidine, thus changing the amino acid specificity of the tRNA from methionine to isoleucine.</text>
</comment>
<evidence type="ECO:0000256" key="1">
    <source>
        <dbReference type="ARBA" id="ARBA00022598"/>
    </source>
</evidence>
<dbReference type="SUPFAM" id="SSF52402">
    <property type="entry name" value="Adenine nucleotide alpha hydrolases-like"/>
    <property type="match status" value="1"/>
</dbReference>
<evidence type="ECO:0000256" key="2">
    <source>
        <dbReference type="ARBA" id="ARBA00022694"/>
    </source>
</evidence>
<dbReference type="Gene3D" id="3.40.50.620">
    <property type="entry name" value="HUPs"/>
    <property type="match status" value="1"/>
</dbReference>
<dbReference type="Pfam" id="PF01171">
    <property type="entry name" value="ATP_bind_3"/>
    <property type="match status" value="1"/>
</dbReference>
<dbReference type="Proteomes" id="UP000240009">
    <property type="component" value="Unassembled WGS sequence"/>
</dbReference>
<comment type="caution">
    <text evidence="8">The sequence shown here is derived from an EMBL/GenBank/DDBJ whole genome shotgun (WGS) entry which is preliminary data.</text>
</comment>
<dbReference type="InterPro" id="IPR014729">
    <property type="entry name" value="Rossmann-like_a/b/a_fold"/>
</dbReference>
<name>A0A2S8F1T6_9BACT</name>
<dbReference type="RefSeq" id="WP_105357935.1">
    <property type="nucleotide sequence ID" value="NZ_PUIA01000069.1"/>
</dbReference>
<evidence type="ECO:0000259" key="7">
    <source>
        <dbReference type="Pfam" id="PF01171"/>
    </source>
</evidence>
<evidence type="ECO:0000313" key="9">
    <source>
        <dbReference type="Proteomes" id="UP000240009"/>
    </source>
</evidence>
<dbReference type="GO" id="GO:0006400">
    <property type="term" value="P:tRNA modification"/>
    <property type="evidence" value="ECO:0007669"/>
    <property type="project" value="UniProtKB-UniRule"/>
</dbReference>
<feature type="binding site" evidence="6">
    <location>
        <begin position="75"/>
        <end position="80"/>
    </location>
    <ligand>
        <name>ATP</name>
        <dbReference type="ChEBI" id="CHEBI:30616"/>
    </ligand>
</feature>